<evidence type="ECO:0000256" key="13">
    <source>
        <dbReference type="ARBA" id="ARBA00023136"/>
    </source>
</evidence>
<evidence type="ECO:0000256" key="15">
    <source>
        <dbReference type="ARBA" id="ARBA00036289"/>
    </source>
</evidence>
<evidence type="ECO:0000256" key="18">
    <source>
        <dbReference type="ARBA" id="ARBA00036908"/>
    </source>
</evidence>
<protein>
    <submittedName>
        <fullName evidence="29">Solute carrier family 25 member 24</fullName>
    </submittedName>
</protein>
<dbReference type="SUPFAM" id="SSF103506">
    <property type="entry name" value="Mitochondrial carrier"/>
    <property type="match status" value="1"/>
</dbReference>
<evidence type="ECO:0000256" key="2">
    <source>
        <dbReference type="ARBA" id="ARBA00006375"/>
    </source>
</evidence>
<evidence type="ECO:0000256" key="8">
    <source>
        <dbReference type="ARBA" id="ARBA00022737"/>
    </source>
</evidence>
<evidence type="ECO:0000256" key="3">
    <source>
        <dbReference type="ARBA" id="ARBA00011245"/>
    </source>
</evidence>
<comment type="catalytic activity">
    <reaction evidence="19">
        <text>ADP(out) + phosphate(in) + H(+)(out) = ADP(in) + phosphate(out) + H(+)(in)</text>
        <dbReference type="Rhea" id="RHEA:65844"/>
        <dbReference type="ChEBI" id="CHEBI:15378"/>
        <dbReference type="ChEBI" id="CHEBI:43474"/>
        <dbReference type="ChEBI" id="CHEBI:456216"/>
    </reaction>
</comment>
<comment type="catalytic activity">
    <reaction evidence="21">
        <text>dAMP(in) + ADP(out) + H(+)(out) = dAMP(out) + ADP(in) + H(+)(in)</text>
        <dbReference type="Rhea" id="RHEA:73675"/>
        <dbReference type="ChEBI" id="CHEBI:15378"/>
        <dbReference type="ChEBI" id="CHEBI:58245"/>
        <dbReference type="ChEBI" id="CHEBI:456216"/>
    </reaction>
</comment>
<evidence type="ECO:0000256" key="25">
    <source>
        <dbReference type="ARBA" id="ARBA00049234"/>
    </source>
</evidence>
<dbReference type="InterPro" id="IPR011992">
    <property type="entry name" value="EF-hand-dom_pair"/>
</dbReference>
<feature type="repeat" description="Solcar" evidence="26">
    <location>
        <begin position="369"/>
        <end position="458"/>
    </location>
</feature>
<reference evidence="29" key="1">
    <citation type="submission" date="2025-08" db="UniProtKB">
        <authorList>
            <consortium name="Ensembl"/>
        </authorList>
    </citation>
    <scope>IDENTIFICATION</scope>
</reference>
<evidence type="ECO:0000256" key="20">
    <source>
        <dbReference type="ARBA" id="ARBA00048314"/>
    </source>
</evidence>
<comment type="catalytic activity">
    <reaction evidence="22">
        <text>Mg(2+)(in) + ADP(out) + ATP(in) + H(+)(out) = Mg(2+)(out) + ADP(in) + ATP(out) + H(+)(in)</text>
        <dbReference type="Rhea" id="RHEA:73659"/>
        <dbReference type="ChEBI" id="CHEBI:15378"/>
        <dbReference type="ChEBI" id="CHEBI:18420"/>
        <dbReference type="ChEBI" id="CHEBI:30616"/>
        <dbReference type="ChEBI" id="CHEBI:456216"/>
    </reaction>
</comment>
<keyword evidence="4 27" id="KW-0813">Transport</keyword>
<keyword evidence="7" id="KW-0479">Metal-binding</keyword>
<evidence type="ECO:0000256" key="23">
    <source>
        <dbReference type="ARBA" id="ARBA00048844"/>
    </source>
</evidence>
<dbReference type="InterPro" id="IPR023395">
    <property type="entry name" value="MCP_dom_sf"/>
</dbReference>
<comment type="catalytic activity">
    <reaction evidence="17">
        <text>ADP(out) + diphosphate(in) = ADP(in) + diphosphate(out)</text>
        <dbReference type="Rhea" id="RHEA:73671"/>
        <dbReference type="ChEBI" id="CHEBI:33019"/>
        <dbReference type="ChEBI" id="CHEBI:456216"/>
    </reaction>
</comment>
<evidence type="ECO:0000256" key="17">
    <source>
        <dbReference type="ARBA" id="ARBA00036630"/>
    </source>
</evidence>
<feature type="domain" description="EF-hand" evidence="28">
    <location>
        <begin position="85"/>
        <end position="120"/>
    </location>
</feature>
<keyword evidence="11" id="KW-1133">Transmembrane helix</keyword>
<comment type="catalytic activity">
    <reaction evidence="23">
        <text>dADP(out) + phosphate(in) + H(+)(out) = dADP(in) + phosphate(out) + H(+)(in)</text>
        <dbReference type="Rhea" id="RHEA:73695"/>
        <dbReference type="ChEBI" id="CHEBI:15378"/>
        <dbReference type="ChEBI" id="CHEBI:43474"/>
        <dbReference type="ChEBI" id="CHEBI:57667"/>
    </reaction>
</comment>
<dbReference type="InterPro" id="IPR018108">
    <property type="entry name" value="MCP_transmembrane"/>
</dbReference>
<dbReference type="GO" id="GO:0005509">
    <property type="term" value="F:calcium ion binding"/>
    <property type="evidence" value="ECO:0007669"/>
    <property type="project" value="InterPro"/>
</dbReference>
<dbReference type="SMART" id="SM00054">
    <property type="entry name" value="EFh"/>
    <property type="match status" value="3"/>
</dbReference>
<dbReference type="SUPFAM" id="SSF47473">
    <property type="entry name" value="EF-hand"/>
    <property type="match status" value="1"/>
</dbReference>
<comment type="subcellular location">
    <subcellularLocation>
        <location evidence="1">Mitochondrion inner membrane</location>
        <topology evidence="1">Multi-pass membrane protein</topology>
    </subcellularLocation>
</comment>
<evidence type="ECO:0000256" key="7">
    <source>
        <dbReference type="ARBA" id="ARBA00022723"/>
    </source>
</evidence>
<dbReference type="FunFam" id="1.50.40.10:FF:000003">
    <property type="entry name" value="Putative calcium-binding mitochondrial carrier protein scamc-2"/>
    <property type="match status" value="1"/>
</dbReference>
<dbReference type="InterPro" id="IPR002067">
    <property type="entry name" value="MCP"/>
</dbReference>
<name>A0A8C6UNM4_9GOBI</name>
<dbReference type="Pfam" id="PF00153">
    <property type="entry name" value="Mito_carr"/>
    <property type="match status" value="3"/>
</dbReference>
<evidence type="ECO:0000259" key="28">
    <source>
        <dbReference type="PROSITE" id="PS50222"/>
    </source>
</evidence>
<evidence type="ECO:0000313" key="29">
    <source>
        <dbReference type="Ensembl" id="ENSNMLP00000039588.1"/>
    </source>
</evidence>
<comment type="catalytic activity">
    <reaction evidence="18">
        <text>AMP(out) + phosphate(in) = AMP(in) + phosphate(out)</text>
        <dbReference type="Rhea" id="RHEA:70259"/>
        <dbReference type="ChEBI" id="CHEBI:43474"/>
        <dbReference type="ChEBI" id="CHEBI:456215"/>
    </reaction>
</comment>
<evidence type="ECO:0000256" key="1">
    <source>
        <dbReference type="ARBA" id="ARBA00004448"/>
    </source>
</evidence>
<dbReference type="Pfam" id="PF13499">
    <property type="entry name" value="EF-hand_7"/>
    <property type="match status" value="2"/>
</dbReference>
<evidence type="ECO:0000256" key="16">
    <source>
        <dbReference type="ARBA" id="ARBA00036310"/>
    </source>
</evidence>
<dbReference type="PROSITE" id="PS50222">
    <property type="entry name" value="EF_HAND_2"/>
    <property type="match status" value="3"/>
</dbReference>
<comment type="catalytic activity">
    <reaction evidence="20">
        <text>phosphate(in) + ATP(out) + 2 H(+)(out) = phosphate(out) + ATP(in) + 2 H(+)(in)</text>
        <dbReference type="Rhea" id="RHEA:72035"/>
        <dbReference type="ChEBI" id="CHEBI:15378"/>
        <dbReference type="ChEBI" id="CHEBI:30616"/>
        <dbReference type="ChEBI" id="CHEBI:43474"/>
    </reaction>
</comment>
<evidence type="ECO:0000256" key="12">
    <source>
        <dbReference type="ARBA" id="ARBA00023128"/>
    </source>
</evidence>
<keyword evidence="6 26" id="KW-0812">Transmembrane</keyword>
<organism evidence="29 30">
    <name type="scientific">Neogobius melanostomus</name>
    <name type="common">round goby</name>
    <dbReference type="NCBI Taxonomy" id="47308"/>
    <lineage>
        <taxon>Eukaryota</taxon>
        <taxon>Metazoa</taxon>
        <taxon>Chordata</taxon>
        <taxon>Craniata</taxon>
        <taxon>Vertebrata</taxon>
        <taxon>Euteleostomi</taxon>
        <taxon>Actinopterygii</taxon>
        <taxon>Neopterygii</taxon>
        <taxon>Teleostei</taxon>
        <taxon>Neoteleostei</taxon>
        <taxon>Acanthomorphata</taxon>
        <taxon>Gobiaria</taxon>
        <taxon>Gobiiformes</taxon>
        <taxon>Gobioidei</taxon>
        <taxon>Gobiidae</taxon>
        <taxon>Benthophilinae</taxon>
        <taxon>Neogobiini</taxon>
        <taxon>Neogobius</taxon>
    </lineage>
</organism>
<dbReference type="Proteomes" id="UP000694523">
    <property type="component" value="Unplaced"/>
</dbReference>
<evidence type="ECO:0000313" key="30">
    <source>
        <dbReference type="Proteomes" id="UP000694523"/>
    </source>
</evidence>
<dbReference type="Gene3D" id="1.50.40.10">
    <property type="entry name" value="Mitochondrial carrier domain"/>
    <property type="match status" value="1"/>
</dbReference>
<accession>A0A8C6UNM4</accession>
<dbReference type="InterPro" id="IPR002048">
    <property type="entry name" value="EF_hand_dom"/>
</dbReference>
<dbReference type="GO" id="GO:0005743">
    <property type="term" value="C:mitochondrial inner membrane"/>
    <property type="evidence" value="ECO:0007669"/>
    <property type="project" value="UniProtKB-SubCell"/>
</dbReference>
<evidence type="ECO:0000256" key="24">
    <source>
        <dbReference type="ARBA" id="ARBA00048971"/>
    </source>
</evidence>
<evidence type="ECO:0000256" key="6">
    <source>
        <dbReference type="ARBA" id="ARBA00022692"/>
    </source>
</evidence>
<evidence type="ECO:0000256" key="19">
    <source>
        <dbReference type="ARBA" id="ARBA00047352"/>
    </source>
</evidence>
<feature type="repeat" description="Solcar" evidence="26">
    <location>
        <begin position="272"/>
        <end position="357"/>
    </location>
</feature>
<evidence type="ECO:0000256" key="21">
    <source>
        <dbReference type="ARBA" id="ARBA00048433"/>
    </source>
</evidence>
<evidence type="ECO:0000256" key="9">
    <source>
        <dbReference type="ARBA" id="ARBA00022792"/>
    </source>
</evidence>
<dbReference type="Gene3D" id="1.10.238.10">
    <property type="entry name" value="EF-hand"/>
    <property type="match status" value="2"/>
</dbReference>
<sequence>MYQTVRKLFFTECRCAKDASQTYEELFAKLDANKDGKVDVSELRQGLAAMGFKTEKGAEQKIVSSGDDDKDESLNFEEFSKYLKEHEKKLRLTFKSLDKNNDGRIDIMEVKQSLADLGLDISKEEAENILQSIDVDGTMTVDWSEWREHFLFNPATNLQEIIRYWKHTTVLDIGDSLTIPDEFTEEEKTTGMWWKQLSAGAMAGAVFMQVHSSKSNKISLVGGFKQMLKEGGVTSLWRGNGINVLKIAPETAIKFMAYEHYKKLLASEPGKVKTHERFMAGSLAGATAQTAIYPMEVMKTRLTLRKTGQYSGMFDCAKKILKKEGVKAFYKGYMPNILGIIPYAGIDLAVYESLKNLWLSRYAKDTANPGILVLLGCGTLSSTCGQLAILCEAGRVTFIFCCAASIEGMEQLPMGRMVKKIVEKEGFFGLYRGILPNFMKVIPAVSISYVVYEYMRSGLGLQK</sequence>
<dbReference type="FunFam" id="1.10.238.10:FF:000168">
    <property type="entry name" value="Solute carrier family 25 member 24"/>
    <property type="match status" value="1"/>
</dbReference>
<keyword evidence="5" id="KW-0050">Antiport</keyword>
<comment type="catalytic activity">
    <reaction evidence="16">
        <text>3'-AMP(in) + ADP(out) + H(+)(out) = 3'-AMP(out) + ADP(in) + H(+)(in)</text>
        <dbReference type="Rhea" id="RHEA:73679"/>
        <dbReference type="ChEBI" id="CHEBI:15378"/>
        <dbReference type="ChEBI" id="CHEBI:60880"/>
        <dbReference type="ChEBI" id="CHEBI:456216"/>
    </reaction>
</comment>
<feature type="domain" description="EF-hand" evidence="28">
    <location>
        <begin position="18"/>
        <end position="53"/>
    </location>
</feature>
<dbReference type="PROSITE" id="PS00018">
    <property type="entry name" value="EF_HAND_1"/>
    <property type="match status" value="2"/>
</dbReference>
<evidence type="ECO:0000256" key="27">
    <source>
        <dbReference type="RuleBase" id="RU000488"/>
    </source>
</evidence>
<feature type="repeat" description="Solcar" evidence="26">
    <location>
        <begin position="191"/>
        <end position="264"/>
    </location>
</feature>
<keyword evidence="9" id="KW-0999">Mitochondrion inner membrane</keyword>
<comment type="catalytic activity">
    <reaction evidence="25">
        <text>dADP(in) + ADP(out) = dADP(out) + ADP(in)</text>
        <dbReference type="Rhea" id="RHEA:72855"/>
        <dbReference type="ChEBI" id="CHEBI:57667"/>
        <dbReference type="ChEBI" id="CHEBI:456216"/>
    </reaction>
</comment>
<dbReference type="AlphaFoldDB" id="A0A8C6UNM4"/>
<evidence type="ECO:0000256" key="4">
    <source>
        <dbReference type="ARBA" id="ARBA00022448"/>
    </source>
</evidence>
<comment type="similarity">
    <text evidence="2 27">Belongs to the mitochondrial carrier (TC 2.A.29) family.</text>
</comment>
<keyword evidence="8" id="KW-0677">Repeat</keyword>
<dbReference type="InterPro" id="IPR018247">
    <property type="entry name" value="EF_Hand_1_Ca_BS"/>
</dbReference>
<comment type="catalytic activity">
    <reaction evidence="14">
        <text>dAMP(out) + phosphate(in) = dAMP(in) + phosphate(out)</text>
        <dbReference type="Rhea" id="RHEA:73687"/>
        <dbReference type="ChEBI" id="CHEBI:43474"/>
        <dbReference type="ChEBI" id="CHEBI:58245"/>
    </reaction>
</comment>
<comment type="catalytic activity">
    <reaction evidence="15">
        <text>3'-AMP(out) + phosphate(in) = 3'-AMP(in) + phosphate(out)</text>
        <dbReference type="Rhea" id="RHEA:73691"/>
        <dbReference type="ChEBI" id="CHEBI:43474"/>
        <dbReference type="ChEBI" id="CHEBI:60880"/>
    </reaction>
</comment>
<proteinExistence type="inferred from homology"/>
<evidence type="ECO:0000256" key="10">
    <source>
        <dbReference type="ARBA" id="ARBA00022837"/>
    </source>
</evidence>
<keyword evidence="10" id="KW-0106">Calcium</keyword>
<dbReference type="FunFam" id="1.10.238.10:FF:000028">
    <property type="entry name" value="Putative calcium-binding mitochondrial carrier protein scamc-2"/>
    <property type="match status" value="1"/>
</dbReference>
<evidence type="ECO:0000256" key="26">
    <source>
        <dbReference type="PROSITE-ProRule" id="PRU00282"/>
    </source>
</evidence>
<evidence type="ECO:0000256" key="14">
    <source>
        <dbReference type="ARBA" id="ARBA00036282"/>
    </source>
</evidence>
<dbReference type="Ensembl" id="ENSNMLT00000044062.1">
    <property type="protein sequence ID" value="ENSNMLP00000039588.1"/>
    <property type="gene ID" value="ENSNMLG00000024397.1"/>
</dbReference>
<keyword evidence="30" id="KW-1185">Reference proteome</keyword>
<keyword evidence="13 26" id="KW-0472">Membrane</keyword>
<evidence type="ECO:0000256" key="22">
    <source>
        <dbReference type="ARBA" id="ARBA00048804"/>
    </source>
</evidence>
<comment type="subunit">
    <text evidence="3">Monomer.</text>
</comment>
<evidence type="ECO:0000256" key="5">
    <source>
        <dbReference type="ARBA" id="ARBA00022449"/>
    </source>
</evidence>
<dbReference type="PROSITE" id="PS50920">
    <property type="entry name" value="SOLCAR"/>
    <property type="match status" value="3"/>
</dbReference>
<comment type="catalytic activity">
    <reaction evidence="24">
        <text>Mg(2+)(out) + phosphate(in) + ATP(out) = Mg(2+)(in) + phosphate(out) + ATP(in)</text>
        <dbReference type="Rhea" id="RHEA:65840"/>
        <dbReference type="ChEBI" id="CHEBI:18420"/>
        <dbReference type="ChEBI" id="CHEBI:30616"/>
        <dbReference type="ChEBI" id="CHEBI:43474"/>
    </reaction>
</comment>
<dbReference type="GO" id="GO:0015297">
    <property type="term" value="F:antiporter activity"/>
    <property type="evidence" value="ECO:0007669"/>
    <property type="project" value="UniProtKB-KW"/>
</dbReference>
<dbReference type="PRINTS" id="PR00926">
    <property type="entry name" value="MITOCARRIER"/>
</dbReference>
<feature type="domain" description="EF-hand" evidence="28">
    <location>
        <begin position="121"/>
        <end position="156"/>
    </location>
</feature>
<reference evidence="29" key="2">
    <citation type="submission" date="2025-09" db="UniProtKB">
        <authorList>
            <consortium name="Ensembl"/>
        </authorList>
    </citation>
    <scope>IDENTIFICATION</scope>
</reference>
<keyword evidence="12" id="KW-0496">Mitochondrion</keyword>
<evidence type="ECO:0000256" key="11">
    <source>
        <dbReference type="ARBA" id="ARBA00022989"/>
    </source>
</evidence>
<dbReference type="PANTHER" id="PTHR24089">
    <property type="entry name" value="SOLUTE CARRIER FAMILY 25"/>
    <property type="match status" value="1"/>
</dbReference>